<dbReference type="Pfam" id="PF01300">
    <property type="entry name" value="Sua5_yciO_yrdC"/>
    <property type="match status" value="1"/>
</dbReference>
<dbReference type="EMBL" id="FNAG01000001">
    <property type="protein sequence ID" value="SDD19361.1"/>
    <property type="molecule type" value="Genomic_DNA"/>
</dbReference>
<dbReference type="SUPFAM" id="SSF55821">
    <property type="entry name" value="YrdC/RibB"/>
    <property type="match status" value="1"/>
</dbReference>
<dbReference type="Proteomes" id="UP000199603">
    <property type="component" value="Unassembled WGS sequence"/>
</dbReference>
<evidence type="ECO:0000259" key="1">
    <source>
        <dbReference type="PROSITE" id="PS51163"/>
    </source>
</evidence>
<dbReference type="PANTHER" id="PTHR42828">
    <property type="entry name" value="DHBP SYNTHASE RIBB-LIKE ALPHA/BETA DOMAIN-CONTAINING PROTEIN"/>
    <property type="match status" value="1"/>
</dbReference>
<proteinExistence type="predicted"/>
<dbReference type="InterPro" id="IPR017945">
    <property type="entry name" value="DHBP_synth_RibB-like_a/b_dom"/>
</dbReference>
<dbReference type="PANTHER" id="PTHR42828:SF3">
    <property type="entry name" value="THREONYLCARBAMOYL-AMP SYNTHASE"/>
    <property type="match status" value="1"/>
</dbReference>
<dbReference type="NCBIfam" id="TIGR00057">
    <property type="entry name" value="L-threonylcarbamoyladenylate synthase"/>
    <property type="match status" value="1"/>
</dbReference>
<organism evidence="2 3">
    <name type="scientific">Aquimonas voraii</name>
    <dbReference type="NCBI Taxonomy" id="265719"/>
    <lineage>
        <taxon>Bacteria</taxon>
        <taxon>Pseudomonadati</taxon>
        <taxon>Pseudomonadota</taxon>
        <taxon>Gammaproteobacteria</taxon>
        <taxon>Lysobacterales</taxon>
        <taxon>Lysobacteraceae</taxon>
        <taxon>Aquimonas</taxon>
    </lineage>
</organism>
<dbReference type="GO" id="GO:0003725">
    <property type="term" value="F:double-stranded RNA binding"/>
    <property type="evidence" value="ECO:0007669"/>
    <property type="project" value="InterPro"/>
</dbReference>
<reference evidence="2 3" key="1">
    <citation type="submission" date="2016-10" db="EMBL/GenBank/DDBJ databases">
        <authorList>
            <person name="de Groot N.N."/>
        </authorList>
    </citation>
    <scope>NUCLEOTIDE SEQUENCE [LARGE SCALE GENOMIC DNA]</scope>
    <source>
        <strain evidence="2 3">DSM 16957</strain>
    </source>
</reference>
<evidence type="ECO:0000313" key="2">
    <source>
        <dbReference type="EMBL" id="SDD19361.1"/>
    </source>
</evidence>
<dbReference type="PROSITE" id="PS51163">
    <property type="entry name" value="YRDC"/>
    <property type="match status" value="1"/>
</dbReference>
<gene>
    <name evidence="2" type="ORF">SAMN04488509_101648</name>
</gene>
<feature type="domain" description="YrdC-like" evidence="1">
    <location>
        <begin position="14"/>
        <end position="204"/>
    </location>
</feature>
<evidence type="ECO:0000313" key="3">
    <source>
        <dbReference type="Proteomes" id="UP000199603"/>
    </source>
</evidence>
<dbReference type="InterPro" id="IPR052532">
    <property type="entry name" value="SUA5_domain"/>
</dbReference>
<protein>
    <submittedName>
        <fullName evidence="2">Translation factor SUA5</fullName>
    </submittedName>
</protein>
<name>A0A1G6SRV6_9GAMM</name>
<sequence length="211" mass="23043">MGDRIEIHPVSPQPRQIQRAVDALNRGSLLVAPSDAGYLFTWAIDAVRAEERVQKLRGLDSKHPFTLLCARLSEVGRMAKLDDSAFRIVKPLVPGPYTFILPVSSELPRRFKQAKRKVIGCRIPDHPVLQALLEAWGSPLLSTSLELSAEASEASPDRQDAFEVAEHVLRHVDLMLDSGDCPPGPTSVVDLSGEVPVLVREGAGPVDFLDA</sequence>
<dbReference type="Gene3D" id="3.90.870.10">
    <property type="entry name" value="DHBP synthase"/>
    <property type="match status" value="1"/>
</dbReference>
<dbReference type="STRING" id="265719.SAMN04488509_101648"/>
<dbReference type="RefSeq" id="WP_176763989.1">
    <property type="nucleotide sequence ID" value="NZ_FNAG01000001.1"/>
</dbReference>
<dbReference type="AlphaFoldDB" id="A0A1G6SRV6"/>
<dbReference type="InterPro" id="IPR006070">
    <property type="entry name" value="Sua5-like_dom"/>
</dbReference>
<keyword evidence="3" id="KW-1185">Reference proteome</keyword>
<accession>A0A1G6SRV6</accession>